<keyword evidence="3" id="KW-1185">Reference proteome</keyword>
<dbReference type="AlphaFoldDB" id="A0A937CZ69"/>
<evidence type="ECO:0000313" key="3">
    <source>
        <dbReference type="Proteomes" id="UP000605848"/>
    </source>
</evidence>
<proteinExistence type="predicted"/>
<comment type="caution">
    <text evidence="2">The sequence shown here is derived from an EMBL/GenBank/DDBJ whole genome shotgun (WGS) entry which is preliminary data.</text>
</comment>
<dbReference type="EMBL" id="JAEQMY010000038">
    <property type="protein sequence ID" value="MBL0406304.1"/>
    <property type="molecule type" value="Genomic_DNA"/>
</dbReference>
<evidence type="ECO:0000256" key="1">
    <source>
        <dbReference type="SAM" id="MobiDB-lite"/>
    </source>
</evidence>
<dbReference type="RefSeq" id="WP_202063160.1">
    <property type="nucleotide sequence ID" value="NZ_JAEQMY010000038.1"/>
</dbReference>
<gene>
    <name evidence="2" type="ORF">JKG68_20300</name>
</gene>
<dbReference type="Proteomes" id="UP000605848">
    <property type="component" value="Unassembled WGS sequence"/>
</dbReference>
<protein>
    <submittedName>
        <fullName evidence="2">Uncharacterized protein</fullName>
    </submittedName>
</protein>
<evidence type="ECO:0000313" key="2">
    <source>
        <dbReference type="EMBL" id="MBL0406304.1"/>
    </source>
</evidence>
<sequence>MVQDVRFRAAPKQDGSSPEILDTGNAPIVFVDTVLTASPGPVSNLVLGTWHQDPVPGGGVDTQYVIAARLRFDVRFAEQLRDTLDALIQAVKK</sequence>
<feature type="region of interest" description="Disordered" evidence="1">
    <location>
        <begin position="1"/>
        <end position="21"/>
    </location>
</feature>
<reference evidence="2" key="1">
    <citation type="submission" date="2021-01" db="EMBL/GenBank/DDBJ databases">
        <title>Microvirga sp.</title>
        <authorList>
            <person name="Kim M.K."/>
        </authorList>
    </citation>
    <scope>NUCLEOTIDE SEQUENCE</scope>
    <source>
        <strain evidence="2">5420S-16</strain>
    </source>
</reference>
<accession>A0A937CZ69</accession>
<organism evidence="2 3">
    <name type="scientific">Microvirga aerilata</name>
    <dbReference type="NCBI Taxonomy" id="670292"/>
    <lineage>
        <taxon>Bacteria</taxon>
        <taxon>Pseudomonadati</taxon>
        <taxon>Pseudomonadota</taxon>
        <taxon>Alphaproteobacteria</taxon>
        <taxon>Hyphomicrobiales</taxon>
        <taxon>Methylobacteriaceae</taxon>
        <taxon>Microvirga</taxon>
    </lineage>
</organism>
<name>A0A937CZ69_9HYPH</name>